<accession>A0AAV7QFW1</accession>
<evidence type="ECO:0000313" key="2">
    <source>
        <dbReference type="EMBL" id="KAJ1137373.1"/>
    </source>
</evidence>
<feature type="compositionally biased region" description="Acidic residues" evidence="1">
    <location>
        <begin position="96"/>
        <end position="106"/>
    </location>
</feature>
<proteinExistence type="predicted"/>
<reference evidence="2" key="1">
    <citation type="journal article" date="2022" name="bioRxiv">
        <title>Sequencing and chromosome-scale assembly of the giantPleurodeles waltlgenome.</title>
        <authorList>
            <person name="Brown T."/>
            <person name="Elewa A."/>
            <person name="Iarovenko S."/>
            <person name="Subramanian E."/>
            <person name="Araus A.J."/>
            <person name="Petzold A."/>
            <person name="Susuki M."/>
            <person name="Suzuki K.-i.T."/>
            <person name="Hayashi T."/>
            <person name="Toyoda A."/>
            <person name="Oliveira C."/>
            <person name="Osipova E."/>
            <person name="Leigh N.D."/>
            <person name="Simon A."/>
            <person name="Yun M.H."/>
        </authorList>
    </citation>
    <scope>NUCLEOTIDE SEQUENCE</scope>
    <source>
        <strain evidence="2">20211129_DDA</strain>
        <tissue evidence="2">Liver</tissue>
    </source>
</reference>
<organism evidence="2 3">
    <name type="scientific">Pleurodeles waltl</name>
    <name type="common">Iberian ribbed newt</name>
    <dbReference type="NCBI Taxonomy" id="8319"/>
    <lineage>
        <taxon>Eukaryota</taxon>
        <taxon>Metazoa</taxon>
        <taxon>Chordata</taxon>
        <taxon>Craniata</taxon>
        <taxon>Vertebrata</taxon>
        <taxon>Euteleostomi</taxon>
        <taxon>Amphibia</taxon>
        <taxon>Batrachia</taxon>
        <taxon>Caudata</taxon>
        <taxon>Salamandroidea</taxon>
        <taxon>Salamandridae</taxon>
        <taxon>Pleurodelinae</taxon>
        <taxon>Pleurodeles</taxon>
    </lineage>
</organism>
<keyword evidence="3" id="KW-1185">Reference proteome</keyword>
<evidence type="ECO:0000256" key="1">
    <source>
        <dbReference type="SAM" id="MobiDB-lite"/>
    </source>
</evidence>
<feature type="region of interest" description="Disordered" evidence="1">
    <location>
        <begin position="1"/>
        <end position="37"/>
    </location>
</feature>
<name>A0AAV7QFW1_PLEWA</name>
<feature type="region of interest" description="Disordered" evidence="1">
    <location>
        <begin position="92"/>
        <end position="118"/>
    </location>
</feature>
<dbReference type="EMBL" id="JANPWB010000010">
    <property type="protein sequence ID" value="KAJ1137373.1"/>
    <property type="molecule type" value="Genomic_DNA"/>
</dbReference>
<protein>
    <submittedName>
        <fullName evidence="2">Uncharacterized protein</fullName>
    </submittedName>
</protein>
<evidence type="ECO:0000313" key="3">
    <source>
        <dbReference type="Proteomes" id="UP001066276"/>
    </source>
</evidence>
<gene>
    <name evidence="2" type="ORF">NDU88_003782</name>
</gene>
<comment type="caution">
    <text evidence="2">The sequence shown here is derived from an EMBL/GenBank/DDBJ whole genome shotgun (WGS) entry which is preliminary data.</text>
</comment>
<dbReference type="AlphaFoldDB" id="A0AAV7QFW1"/>
<dbReference type="Proteomes" id="UP001066276">
    <property type="component" value="Chromosome 6"/>
</dbReference>
<sequence>MRQLLFSKPLQQPHAMGVTGVMSPPGHTLAPSDTAQDPTMERILQEITAVGRSLEGMDTNISALAAETKSIRQEIAPFQNRVQGLEHPIESCLLSTEEDPSSESEAMDPTADTPSPHI</sequence>